<accession>A0ABR2Z7M3</accession>
<evidence type="ECO:0000313" key="1">
    <source>
        <dbReference type="EMBL" id="KAL0056939.1"/>
    </source>
</evidence>
<sequence length="84" mass="9472">MSTFFPNARNFSIDGGTFNSVNGDQHNYYHERTFQASHLSTSPSGSITQETSSRAMTTTIHINGNQINNQIVQQEEKELTEFDD</sequence>
<proteinExistence type="predicted"/>
<comment type="caution">
    <text evidence="1">The sequence shown here is derived from an EMBL/GenBank/DDBJ whole genome shotgun (WGS) entry which is preliminary data.</text>
</comment>
<dbReference type="EMBL" id="JBBXMP010000801">
    <property type="protein sequence ID" value="KAL0056939.1"/>
    <property type="molecule type" value="Genomic_DNA"/>
</dbReference>
<name>A0ABR2Z7M3_9AGAR</name>
<feature type="non-terminal residue" evidence="1">
    <location>
        <position position="84"/>
    </location>
</feature>
<organism evidence="1 2">
    <name type="scientific">Marasmius tenuissimus</name>
    <dbReference type="NCBI Taxonomy" id="585030"/>
    <lineage>
        <taxon>Eukaryota</taxon>
        <taxon>Fungi</taxon>
        <taxon>Dikarya</taxon>
        <taxon>Basidiomycota</taxon>
        <taxon>Agaricomycotina</taxon>
        <taxon>Agaricomycetes</taxon>
        <taxon>Agaricomycetidae</taxon>
        <taxon>Agaricales</taxon>
        <taxon>Marasmiineae</taxon>
        <taxon>Marasmiaceae</taxon>
        <taxon>Marasmius</taxon>
    </lineage>
</organism>
<reference evidence="1 2" key="1">
    <citation type="submission" date="2024-05" db="EMBL/GenBank/DDBJ databases">
        <title>A draft genome resource for the thread blight pathogen Marasmius tenuissimus strain MS-2.</title>
        <authorList>
            <person name="Yulfo-Soto G.E."/>
            <person name="Baruah I.K."/>
            <person name="Amoako-Attah I."/>
            <person name="Bukari Y."/>
            <person name="Meinhardt L.W."/>
            <person name="Bailey B.A."/>
            <person name="Cohen S.P."/>
        </authorList>
    </citation>
    <scope>NUCLEOTIDE SEQUENCE [LARGE SCALE GENOMIC DNA]</scope>
    <source>
        <strain evidence="1 2">MS-2</strain>
    </source>
</reference>
<dbReference type="Proteomes" id="UP001437256">
    <property type="component" value="Unassembled WGS sequence"/>
</dbReference>
<keyword evidence="2" id="KW-1185">Reference proteome</keyword>
<evidence type="ECO:0000313" key="2">
    <source>
        <dbReference type="Proteomes" id="UP001437256"/>
    </source>
</evidence>
<gene>
    <name evidence="1" type="ORF">AAF712_016444</name>
</gene>
<protein>
    <submittedName>
        <fullName evidence="1">Uncharacterized protein</fullName>
    </submittedName>
</protein>